<feature type="region of interest" description="Disordered" evidence="1">
    <location>
        <begin position="117"/>
        <end position="158"/>
    </location>
</feature>
<comment type="caution">
    <text evidence="2">The sequence shown here is derived from an EMBL/GenBank/DDBJ whole genome shotgun (WGS) entry which is preliminary data.</text>
</comment>
<protein>
    <submittedName>
        <fullName evidence="2">Tyrosine protein kinase</fullName>
    </submittedName>
</protein>
<feature type="region of interest" description="Disordered" evidence="1">
    <location>
        <begin position="1"/>
        <end position="66"/>
    </location>
</feature>
<gene>
    <name evidence="2" type="ORF">H4Q31_03015</name>
</gene>
<reference evidence="2 3" key="1">
    <citation type="submission" date="2020-08" db="EMBL/GenBank/DDBJ databases">
        <title>Cohnella phylogeny.</title>
        <authorList>
            <person name="Dunlap C."/>
        </authorList>
    </citation>
    <scope>NUCLEOTIDE SEQUENCE [LARGE SCALE GENOMIC DNA]</scope>
    <source>
        <strain evidence="2 3">DSM 103658</strain>
    </source>
</reference>
<keyword evidence="3" id="KW-1185">Reference proteome</keyword>
<organism evidence="2 3">
    <name type="scientific">Cohnella lubricantis</name>
    <dbReference type="NCBI Taxonomy" id="2163172"/>
    <lineage>
        <taxon>Bacteria</taxon>
        <taxon>Bacillati</taxon>
        <taxon>Bacillota</taxon>
        <taxon>Bacilli</taxon>
        <taxon>Bacillales</taxon>
        <taxon>Paenibacillaceae</taxon>
        <taxon>Cohnella</taxon>
    </lineage>
</organism>
<evidence type="ECO:0000313" key="2">
    <source>
        <dbReference type="EMBL" id="MBB6676292.1"/>
    </source>
</evidence>
<feature type="compositionally biased region" description="Basic residues" evidence="1">
    <location>
        <begin position="131"/>
        <end position="158"/>
    </location>
</feature>
<sequence>MDQSGLPGMRGWTPNQGGSPPPQGTYPGIGDPFAGPPALYNPVQVLPPTTIQSTPTPAAPAKGGGLSSMINFNEIKGMVERMGGIDGILANVGKLQKIMATMQQMAPVLRLLIGKGTAGTAAADESDGVRPRKRRRTGKSRTRTGGHSRRRTGTRRRR</sequence>
<name>A0A841T5Y7_9BACL</name>
<accession>A0A841T5Y7</accession>
<dbReference type="AlphaFoldDB" id="A0A841T5Y7"/>
<dbReference type="RefSeq" id="WP_185177577.1">
    <property type="nucleotide sequence ID" value="NZ_CBCSEP010000002.1"/>
</dbReference>
<dbReference type="GO" id="GO:0016301">
    <property type="term" value="F:kinase activity"/>
    <property type="evidence" value="ECO:0007669"/>
    <property type="project" value="UniProtKB-KW"/>
</dbReference>
<proteinExistence type="predicted"/>
<keyword evidence="2" id="KW-0808">Transferase</keyword>
<keyword evidence="2" id="KW-0418">Kinase</keyword>
<feature type="compositionally biased region" description="Polar residues" evidence="1">
    <location>
        <begin position="47"/>
        <end position="56"/>
    </location>
</feature>
<dbReference type="Proteomes" id="UP000574133">
    <property type="component" value="Unassembled WGS sequence"/>
</dbReference>
<evidence type="ECO:0000256" key="1">
    <source>
        <dbReference type="SAM" id="MobiDB-lite"/>
    </source>
</evidence>
<dbReference type="EMBL" id="JACJVN010000013">
    <property type="protein sequence ID" value="MBB6676292.1"/>
    <property type="molecule type" value="Genomic_DNA"/>
</dbReference>
<evidence type="ECO:0000313" key="3">
    <source>
        <dbReference type="Proteomes" id="UP000574133"/>
    </source>
</evidence>